<dbReference type="InterPro" id="IPR034660">
    <property type="entry name" value="DinB/YfiT-like"/>
</dbReference>
<reference evidence="1" key="1">
    <citation type="journal article" date="2015" name="Nature">
        <title>Complex archaea that bridge the gap between prokaryotes and eukaryotes.</title>
        <authorList>
            <person name="Spang A."/>
            <person name="Saw J.H."/>
            <person name="Jorgensen S.L."/>
            <person name="Zaremba-Niedzwiedzka K."/>
            <person name="Martijn J."/>
            <person name="Lind A.E."/>
            <person name="van Eijk R."/>
            <person name="Schleper C."/>
            <person name="Guy L."/>
            <person name="Ettema T.J."/>
        </authorList>
    </citation>
    <scope>NUCLEOTIDE SEQUENCE</scope>
</reference>
<sequence length="163" mass="19437">MKIETQITKFDQSIEDFVHCVASLNEELFLKRLNHWSPRDVVAHLIGWNRYIIEGSNQIRRGELPFYDIDPGEDYSKVNAVLVLEYSSTDRQEMLDELQVTAQELMRFIRSLDSSEWSRDYGVRHKGAIITIQNTVDEFIEDYDIHKERIKEWVRRESSRRQD</sequence>
<gene>
    <name evidence="1" type="ORF">LCGC14_0856550</name>
</gene>
<comment type="caution">
    <text evidence="1">The sequence shown here is derived from an EMBL/GenBank/DDBJ whole genome shotgun (WGS) entry which is preliminary data.</text>
</comment>
<accession>A0A0F9SFR8</accession>
<name>A0A0F9SFR8_9ZZZZ</name>
<proteinExistence type="predicted"/>
<protein>
    <recommendedName>
        <fullName evidence="2">DinB-like domain-containing protein</fullName>
    </recommendedName>
</protein>
<dbReference type="InterPro" id="IPR012550">
    <property type="entry name" value="DUF1706"/>
</dbReference>
<dbReference type="Pfam" id="PF08020">
    <property type="entry name" value="DUF1706"/>
    <property type="match status" value="1"/>
</dbReference>
<organism evidence="1">
    <name type="scientific">marine sediment metagenome</name>
    <dbReference type="NCBI Taxonomy" id="412755"/>
    <lineage>
        <taxon>unclassified sequences</taxon>
        <taxon>metagenomes</taxon>
        <taxon>ecological metagenomes</taxon>
    </lineage>
</organism>
<evidence type="ECO:0000313" key="1">
    <source>
        <dbReference type="EMBL" id="KKN28218.1"/>
    </source>
</evidence>
<dbReference type="EMBL" id="LAZR01002580">
    <property type="protein sequence ID" value="KKN28218.1"/>
    <property type="molecule type" value="Genomic_DNA"/>
</dbReference>
<evidence type="ECO:0008006" key="2">
    <source>
        <dbReference type="Google" id="ProtNLM"/>
    </source>
</evidence>
<dbReference type="Gene3D" id="1.20.120.450">
    <property type="entry name" value="dinb family like domain"/>
    <property type="match status" value="1"/>
</dbReference>
<dbReference type="AlphaFoldDB" id="A0A0F9SFR8"/>
<dbReference type="SUPFAM" id="SSF109854">
    <property type="entry name" value="DinB/YfiT-like putative metalloenzymes"/>
    <property type="match status" value="1"/>
</dbReference>